<evidence type="ECO:0000313" key="3">
    <source>
        <dbReference type="Proteomes" id="UP001182556"/>
    </source>
</evidence>
<keyword evidence="3" id="KW-1185">Reference proteome</keyword>
<accession>A0AAD9FVY8</accession>
<feature type="region of interest" description="Disordered" evidence="1">
    <location>
        <begin position="34"/>
        <end position="53"/>
    </location>
</feature>
<sequence>MSQYLAQPLVGSNASASSSKSPVKATTLDYDPDELVWLGGHGPHDEPDEEDHVEHHHEEVWCREDWDCPTDILYHHAENEDGHVADKPAAVLDQPKAELNTSSDQVSREALARRAESHPMFAHLPYDNTALRAVKEPYDPLTWDSPTDILYSHAEHELVVPSALGIQLDALRSHLLDAPAQLRQAVEVKRNAFIVPREPYNAATWDSPTDILYCHGLGDDEDRASATSGLKHGVESDNSDSDVASPYTPYSTLARTPGDSTAFLPMVADDASDVGVEGTVAEKGSASVERFALRERR</sequence>
<name>A0AAD9FVY8_PAPLA</name>
<organism evidence="2 3">
    <name type="scientific">Papiliotrema laurentii</name>
    <name type="common">Cryptococcus laurentii</name>
    <dbReference type="NCBI Taxonomy" id="5418"/>
    <lineage>
        <taxon>Eukaryota</taxon>
        <taxon>Fungi</taxon>
        <taxon>Dikarya</taxon>
        <taxon>Basidiomycota</taxon>
        <taxon>Agaricomycotina</taxon>
        <taxon>Tremellomycetes</taxon>
        <taxon>Tremellales</taxon>
        <taxon>Rhynchogastremaceae</taxon>
        <taxon>Papiliotrema</taxon>
    </lineage>
</organism>
<dbReference type="EMBL" id="JAODAN010000001">
    <property type="protein sequence ID" value="KAK1927198.1"/>
    <property type="molecule type" value="Genomic_DNA"/>
</dbReference>
<proteinExistence type="predicted"/>
<feature type="region of interest" description="Disordered" evidence="1">
    <location>
        <begin position="224"/>
        <end position="247"/>
    </location>
</feature>
<comment type="caution">
    <text evidence="2">The sequence shown here is derived from an EMBL/GenBank/DDBJ whole genome shotgun (WGS) entry which is preliminary data.</text>
</comment>
<dbReference type="Proteomes" id="UP001182556">
    <property type="component" value="Unassembled WGS sequence"/>
</dbReference>
<evidence type="ECO:0000313" key="2">
    <source>
        <dbReference type="EMBL" id="KAK1927198.1"/>
    </source>
</evidence>
<protein>
    <submittedName>
        <fullName evidence="2">Uncharacterized protein</fullName>
    </submittedName>
</protein>
<gene>
    <name evidence="2" type="ORF">DB88DRAFT_477165</name>
</gene>
<dbReference type="AlphaFoldDB" id="A0AAD9FVY8"/>
<evidence type="ECO:0000256" key="1">
    <source>
        <dbReference type="SAM" id="MobiDB-lite"/>
    </source>
</evidence>
<feature type="region of interest" description="Disordered" evidence="1">
    <location>
        <begin position="1"/>
        <end position="26"/>
    </location>
</feature>
<feature type="compositionally biased region" description="Low complexity" evidence="1">
    <location>
        <begin position="12"/>
        <end position="21"/>
    </location>
</feature>
<reference evidence="2" key="1">
    <citation type="submission" date="2023-02" db="EMBL/GenBank/DDBJ databases">
        <title>Identification and recombinant expression of a fungal hydrolase from Papiliotrema laurentii that hydrolyzes apple cutin and clears colloidal polyester polyurethane.</title>
        <authorList>
            <consortium name="DOE Joint Genome Institute"/>
            <person name="Roman V.A."/>
            <person name="Bojanowski C."/>
            <person name="Crable B.R."/>
            <person name="Wagner D.N."/>
            <person name="Hung C.S."/>
            <person name="Nadeau L.J."/>
            <person name="Schratz L."/>
            <person name="Haridas S."/>
            <person name="Pangilinan J."/>
            <person name="Lipzen A."/>
            <person name="Na H."/>
            <person name="Yan M."/>
            <person name="Ng V."/>
            <person name="Grigoriev I.V."/>
            <person name="Spatafora J.W."/>
            <person name="Barlow D."/>
            <person name="Biffinger J."/>
            <person name="Kelley-Loughnane N."/>
            <person name="Varaljay V.A."/>
            <person name="Crookes-Goodson W.J."/>
        </authorList>
    </citation>
    <scope>NUCLEOTIDE SEQUENCE</scope>
    <source>
        <strain evidence="2">5307AH</strain>
    </source>
</reference>